<evidence type="ECO:0008006" key="3">
    <source>
        <dbReference type="Google" id="ProtNLM"/>
    </source>
</evidence>
<comment type="caution">
    <text evidence="1">The sequence shown here is derived from an EMBL/GenBank/DDBJ whole genome shotgun (WGS) entry which is preliminary data.</text>
</comment>
<dbReference type="RefSeq" id="WP_146749857.1">
    <property type="nucleotide sequence ID" value="NZ_CADFFP010000050.1"/>
</dbReference>
<name>A0A329BFK9_9BURK</name>
<evidence type="ECO:0000313" key="2">
    <source>
        <dbReference type="Proteomes" id="UP000248918"/>
    </source>
</evidence>
<dbReference type="OrthoDB" id="7025668at2"/>
<dbReference type="Proteomes" id="UP000248918">
    <property type="component" value="Unassembled WGS sequence"/>
</dbReference>
<dbReference type="AlphaFoldDB" id="A0A329BFK9"/>
<proteinExistence type="predicted"/>
<accession>A0A329BFK9</accession>
<dbReference type="EMBL" id="QLTK01000052">
    <property type="protein sequence ID" value="RAS15830.1"/>
    <property type="molecule type" value="Genomic_DNA"/>
</dbReference>
<organism evidence="1 2">
    <name type="scientific">Paraburkholderia bryophila</name>
    <dbReference type="NCBI Taxonomy" id="420952"/>
    <lineage>
        <taxon>Bacteria</taxon>
        <taxon>Pseudomonadati</taxon>
        <taxon>Pseudomonadota</taxon>
        <taxon>Betaproteobacteria</taxon>
        <taxon>Burkholderiales</taxon>
        <taxon>Burkholderiaceae</taxon>
        <taxon>Paraburkholderia</taxon>
    </lineage>
</organism>
<protein>
    <recommendedName>
        <fullName evidence="3">HEPN AbiU2-like domain-containing protein</fullName>
    </recommendedName>
</protein>
<reference evidence="1 2" key="1">
    <citation type="submission" date="2018-06" db="EMBL/GenBank/DDBJ databases">
        <title>Genomic Encyclopedia of Type Strains, Phase III (KMG-III): the genomes of soil and plant-associated and newly described type strains.</title>
        <authorList>
            <person name="Whitman W."/>
        </authorList>
    </citation>
    <scope>NUCLEOTIDE SEQUENCE [LARGE SCALE GENOMIC DNA]</scope>
    <source>
        <strain evidence="1 2">LMG 23644</strain>
    </source>
</reference>
<gene>
    <name evidence="1" type="ORF">BX591_15212</name>
</gene>
<sequence length="246" mass="28012">MPRKRRRLLQQRKELVERYVRIAVHRKIRRIAHALARRFSRPRLQWSERKRKKALVAALQTTATEASRTRRHGFEAATALLNIGLFFLIAERDIQSVKIDALTHSDPWKRGLAARVMLLTIHELDIDKVAGNKLRQALDDGQVPEELRASVTDAMRTIRKAQSRAQRQFTHLRNSTIAHRDPDAIRQYSDIIAIDGLEVAKVATEFYAGTSKFIDILPRVIIHLSTVPGMINQLAAQKARAKPSGA</sequence>
<evidence type="ECO:0000313" key="1">
    <source>
        <dbReference type="EMBL" id="RAS15830.1"/>
    </source>
</evidence>